<comment type="function">
    <text evidence="7">Cleaves peptides in various proteins in a process that requires ATP hydrolysis. Has a chymotrypsin-like activity. Plays a major role in the degradation of misfolded proteins.</text>
</comment>
<evidence type="ECO:0000256" key="2">
    <source>
        <dbReference type="ARBA" id="ARBA00022640"/>
    </source>
</evidence>
<dbReference type="GO" id="GO:0004252">
    <property type="term" value="F:serine-type endopeptidase activity"/>
    <property type="evidence" value="ECO:0007669"/>
    <property type="project" value="UniProtKB-UniRule"/>
</dbReference>
<comment type="similarity">
    <text evidence="1 7 9">Belongs to the peptidase S14 family.</text>
</comment>
<dbReference type="RefSeq" id="YP_009532312.1">
    <property type="nucleotide sequence ID" value="NC_039759.1"/>
</dbReference>
<evidence type="ECO:0000256" key="10">
    <source>
        <dbReference type="SAM" id="Phobius"/>
    </source>
</evidence>
<evidence type="ECO:0000256" key="3">
    <source>
        <dbReference type="ARBA" id="ARBA00022670"/>
    </source>
</evidence>
<proteinExistence type="inferred from homology"/>
<organism evidence="11">
    <name type="scientific">Cuscuta pentagona</name>
    <name type="common">Five-angled dodder</name>
    <dbReference type="NCBI Taxonomy" id="112407"/>
    <lineage>
        <taxon>Eukaryota</taxon>
        <taxon>Viridiplantae</taxon>
        <taxon>Streptophyta</taxon>
        <taxon>Embryophyta</taxon>
        <taxon>Tracheophyta</taxon>
        <taxon>Spermatophyta</taxon>
        <taxon>Magnoliopsida</taxon>
        <taxon>eudicotyledons</taxon>
        <taxon>Gunneridae</taxon>
        <taxon>Pentapetalae</taxon>
        <taxon>asterids</taxon>
        <taxon>lamiids</taxon>
        <taxon>Solanales</taxon>
        <taxon>Convolvulaceae</taxon>
        <taxon>Cuscuteae</taxon>
        <taxon>Cuscuta</taxon>
        <taxon>Cuscuta subgen. Grammica</taxon>
        <taxon>Cuscuta sect. Cleistogrammica</taxon>
    </lineage>
</organism>
<feature type="active site" evidence="7 8">
    <location>
        <position position="126"/>
    </location>
</feature>
<keyword evidence="10" id="KW-1133">Transmembrane helix</keyword>
<evidence type="ECO:0000256" key="8">
    <source>
        <dbReference type="PROSITE-ProRule" id="PRU10086"/>
    </source>
</evidence>
<keyword evidence="10" id="KW-0812">Transmembrane</keyword>
<dbReference type="GO" id="GO:0004176">
    <property type="term" value="F:ATP-dependent peptidase activity"/>
    <property type="evidence" value="ECO:0007669"/>
    <property type="project" value="InterPro"/>
</dbReference>
<keyword evidence="11" id="KW-0150">Chloroplast</keyword>
<protein>
    <recommendedName>
        <fullName evidence="7 9">ATP-dependent Clp protease proteolytic subunit</fullName>
        <ecNumber evidence="7">3.4.21.92</ecNumber>
    </recommendedName>
    <alternativeName>
        <fullName evidence="7">Endopeptidase Clp</fullName>
    </alternativeName>
</protein>
<dbReference type="GO" id="GO:0009368">
    <property type="term" value="C:endopeptidase Clp complex"/>
    <property type="evidence" value="ECO:0007669"/>
    <property type="project" value="TreeGrafter"/>
</dbReference>
<dbReference type="PANTHER" id="PTHR10381:SF15">
    <property type="entry name" value="CHLOROPLASTIC ATP-DEPENDENT CLP PROTEASE PROTEOLYTIC SUBUNIT 1"/>
    <property type="match status" value="1"/>
</dbReference>
<dbReference type="PROSITE" id="PS00382">
    <property type="entry name" value="CLP_PROTEASE_HIS"/>
    <property type="match status" value="1"/>
</dbReference>
<dbReference type="AlphaFoldDB" id="A0A385LWN2"/>
<comment type="catalytic activity">
    <reaction evidence="6 7 8">
        <text>Hydrolysis of proteins to small peptides in the presence of ATP and magnesium. alpha-casein is the usual test substrate. In the absence of ATP, only oligopeptides shorter than five residues are hydrolyzed (such as succinyl-Leu-Tyr-|-NHMec, and Leu-Tyr-Leu-|-Tyr-Trp, in which cleavage of the -Tyr-|-Leu- and -Tyr-|-Trp bonds also occurs).</text>
        <dbReference type="EC" id="3.4.21.92"/>
    </reaction>
</comment>
<evidence type="ECO:0000256" key="6">
    <source>
        <dbReference type="ARBA" id="ARBA00034021"/>
    </source>
</evidence>
<evidence type="ECO:0000256" key="1">
    <source>
        <dbReference type="ARBA" id="ARBA00007039"/>
    </source>
</evidence>
<dbReference type="InterPro" id="IPR001907">
    <property type="entry name" value="ClpP"/>
</dbReference>
<feature type="active site" description="Nucleophile" evidence="7">
    <location>
        <position position="101"/>
    </location>
</feature>
<dbReference type="GO" id="GO:0009570">
    <property type="term" value="C:chloroplast stroma"/>
    <property type="evidence" value="ECO:0007669"/>
    <property type="project" value="UniProtKB-SubCell"/>
</dbReference>
<keyword evidence="3 7" id="KW-0645">Protease</keyword>
<dbReference type="SMR" id="A0A385LWN2"/>
<sequence length="198" mass="22294">MPIGVPRVRFLYDEDTGQVWIDIYNRLYRERCLFLTHTINTKIGNQLAGLFIYLGIQDDPKDIFFFLNSPGGGIISGLAIYDSMQVVRPDTQTICVGLAASMACFLLVGGTITKRLAFPHARVMMHQPLSTFFETQTGDAVMEVDELLKMRENLIEVYAQRTGKPHWVISEDIERDVFLSPTEAKTYGLVDVVGVTLI</sequence>
<dbReference type="InterPro" id="IPR023562">
    <property type="entry name" value="ClpP/TepA"/>
</dbReference>
<evidence type="ECO:0000256" key="7">
    <source>
        <dbReference type="HAMAP-Rule" id="MF_00444"/>
    </source>
</evidence>
<dbReference type="EMBL" id="MH121054">
    <property type="protein sequence ID" value="AYA51713.1"/>
    <property type="molecule type" value="Genomic_DNA"/>
</dbReference>
<dbReference type="GeneID" id="38333622"/>
<accession>A0A385LWN2</accession>
<feature type="transmembrane region" description="Helical" evidence="10">
    <location>
        <begin position="93"/>
        <end position="112"/>
    </location>
</feature>
<dbReference type="PANTHER" id="PTHR10381">
    <property type="entry name" value="ATP-DEPENDENT CLP PROTEASE PROTEOLYTIC SUBUNIT"/>
    <property type="match status" value="1"/>
</dbReference>
<dbReference type="HAMAP" id="MF_00444">
    <property type="entry name" value="ClpP"/>
    <property type="match status" value="1"/>
</dbReference>
<keyword evidence="2 11" id="KW-0934">Plastid</keyword>
<evidence type="ECO:0000256" key="9">
    <source>
        <dbReference type="RuleBase" id="RU003567"/>
    </source>
</evidence>
<feature type="transmembrane region" description="Helical" evidence="10">
    <location>
        <begin position="63"/>
        <end position="81"/>
    </location>
</feature>
<dbReference type="Pfam" id="PF00574">
    <property type="entry name" value="CLP_protease"/>
    <property type="match status" value="1"/>
</dbReference>
<gene>
    <name evidence="7 11" type="primary">clpP</name>
</gene>
<dbReference type="CDD" id="cd07017">
    <property type="entry name" value="S14_ClpP_2"/>
    <property type="match status" value="1"/>
</dbReference>
<keyword evidence="5 7" id="KW-0720">Serine protease</keyword>
<dbReference type="SUPFAM" id="SSF52096">
    <property type="entry name" value="ClpP/crotonase"/>
    <property type="match status" value="1"/>
</dbReference>
<geneLocation type="chloroplast" evidence="11"/>
<reference evidence="11" key="1">
    <citation type="journal article" date="2018" name="Mitochondrial DNA Part B Resour">
        <title>The complete chloroplast genome of Cuscuta pentagona Engelm.</title>
        <authorList>
            <person name="Park I."/>
            <person name="Yang S."/>
            <person name="Kim W.J."/>
            <person name="Noh P."/>
            <person name="Lee H.O."/>
            <person name="Moon B.C."/>
        </authorList>
    </citation>
    <scope>NUCLEOTIDE SEQUENCE</scope>
</reference>
<evidence type="ECO:0000256" key="5">
    <source>
        <dbReference type="ARBA" id="ARBA00022825"/>
    </source>
</evidence>
<dbReference type="PRINTS" id="PR00127">
    <property type="entry name" value="CLPPROTEASEP"/>
</dbReference>
<dbReference type="EC" id="3.4.21.92" evidence="7"/>
<comment type="subunit">
    <text evidence="7">Component of the chloroplastic Clp protease core complex.</text>
</comment>
<dbReference type="GO" id="GO:0006515">
    <property type="term" value="P:protein quality control for misfolded or incompletely synthesized proteins"/>
    <property type="evidence" value="ECO:0007669"/>
    <property type="project" value="TreeGrafter"/>
</dbReference>
<dbReference type="InterPro" id="IPR029045">
    <property type="entry name" value="ClpP/crotonase-like_dom_sf"/>
</dbReference>
<dbReference type="GO" id="GO:0051117">
    <property type="term" value="F:ATPase binding"/>
    <property type="evidence" value="ECO:0007669"/>
    <property type="project" value="TreeGrafter"/>
</dbReference>
<dbReference type="InterPro" id="IPR033135">
    <property type="entry name" value="ClpP_His_AS"/>
</dbReference>
<evidence type="ECO:0000256" key="4">
    <source>
        <dbReference type="ARBA" id="ARBA00022801"/>
    </source>
</evidence>
<dbReference type="Gene3D" id="3.90.226.10">
    <property type="entry name" value="2-enoyl-CoA Hydratase, Chain A, domain 1"/>
    <property type="match status" value="1"/>
</dbReference>
<name>A0A385LWN2_CUSPE</name>
<evidence type="ECO:0000313" key="11">
    <source>
        <dbReference type="EMBL" id="AYA51713.1"/>
    </source>
</evidence>
<keyword evidence="4 7" id="KW-0378">Hydrolase</keyword>
<comment type="subcellular location">
    <subcellularLocation>
        <location evidence="7">Plastid</location>
        <location evidence="7">Chloroplast stroma</location>
    </subcellularLocation>
</comment>
<keyword evidence="10" id="KW-0472">Membrane</keyword>